<evidence type="ECO:0000313" key="1">
    <source>
        <dbReference type="EMBL" id="QKD81177.1"/>
    </source>
</evidence>
<sequence length="215" mass="23255">MGHKSEKTPFQIEGRFLGLVVKDGYKIKGLRLSTAVGELYIKLSKEARASCQRVLVPGEWLQVSGYQQLDYGEGMVKFKADHIRVASPSADLAGFERASRGLEQAIPAGPPAQPAAPSPSASGTILFCQKSDCCKRGGWAVTEAIQQALGDRQLEGQVKLKGTGCMKQCKAGPNVIINKTRYSRIRPEDVPQIIDRHFLAAADEPTSAIADRGQC</sequence>
<dbReference type="Pfam" id="PF01257">
    <property type="entry name" value="2Fe-2S_thioredx"/>
    <property type="match status" value="1"/>
</dbReference>
<dbReference type="CDD" id="cd02980">
    <property type="entry name" value="TRX_Fd_family"/>
    <property type="match status" value="1"/>
</dbReference>
<dbReference type="EMBL" id="CP053661">
    <property type="protein sequence ID" value="QKD81177.1"/>
    <property type="molecule type" value="Genomic_DNA"/>
</dbReference>
<dbReference type="Gene3D" id="3.40.30.10">
    <property type="entry name" value="Glutaredoxin"/>
    <property type="match status" value="1"/>
</dbReference>
<organism evidence="1 2">
    <name type="scientific">Thermoleptolyngbya sichuanensis A183</name>
    <dbReference type="NCBI Taxonomy" id="2737172"/>
    <lineage>
        <taxon>Bacteria</taxon>
        <taxon>Bacillati</taxon>
        <taxon>Cyanobacteriota</taxon>
        <taxon>Cyanophyceae</taxon>
        <taxon>Oculatellales</taxon>
        <taxon>Oculatellaceae</taxon>
        <taxon>Thermoleptolyngbya</taxon>
        <taxon>Thermoleptolyngbya sichuanensis</taxon>
    </lineage>
</organism>
<proteinExistence type="predicted"/>
<dbReference type="SUPFAM" id="SSF52833">
    <property type="entry name" value="Thioredoxin-like"/>
    <property type="match status" value="1"/>
</dbReference>
<dbReference type="Proteomes" id="UP000505210">
    <property type="component" value="Chromosome"/>
</dbReference>
<gene>
    <name evidence="1" type="ORF">HPC62_02405</name>
</gene>
<name>A0A6M8B8W7_9CYAN</name>
<dbReference type="KEGG" id="theu:HPC62_02405"/>
<reference evidence="1 2" key="1">
    <citation type="submission" date="2020-05" db="EMBL/GenBank/DDBJ databases">
        <title>Complete genome sequence of of a novel Thermoleptolyngbya strain isolated from hot springs of Ganzi, Sichuan China.</title>
        <authorList>
            <person name="Tang J."/>
            <person name="Daroch M."/>
            <person name="Li L."/>
            <person name="Waleron K."/>
            <person name="Waleron M."/>
            <person name="Waleron M."/>
        </authorList>
    </citation>
    <scope>NUCLEOTIDE SEQUENCE [LARGE SCALE GENOMIC DNA]</scope>
    <source>
        <strain evidence="1 2">PKUAC-SCTA183</strain>
    </source>
</reference>
<evidence type="ECO:0000313" key="2">
    <source>
        <dbReference type="Proteomes" id="UP000505210"/>
    </source>
</evidence>
<dbReference type="AlphaFoldDB" id="A0A6M8B8W7"/>
<keyword evidence="2" id="KW-1185">Reference proteome</keyword>
<accession>A0A6M8B8W7</accession>
<dbReference type="RefSeq" id="WP_172353592.1">
    <property type="nucleotide sequence ID" value="NZ_CP053661.1"/>
</dbReference>
<dbReference type="InterPro" id="IPR036249">
    <property type="entry name" value="Thioredoxin-like_sf"/>
</dbReference>
<protein>
    <submittedName>
        <fullName evidence="1">(2Fe-2S) ferredoxin domain-containing protein</fullName>
    </submittedName>
</protein>